<proteinExistence type="predicted"/>
<dbReference type="AlphaFoldDB" id="A0ABD1YT61"/>
<accession>A0ABD1YT61</accession>
<organism evidence="2 3">
    <name type="scientific">Riccia fluitans</name>
    <dbReference type="NCBI Taxonomy" id="41844"/>
    <lineage>
        <taxon>Eukaryota</taxon>
        <taxon>Viridiplantae</taxon>
        <taxon>Streptophyta</taxon>
        <taxon>Embryophyta</taxon>
        <taxon>Marchantiophyta</taxon>
        <taxon>Marchantiopsida</taxon>
        <taxon>Marchantiidae</taxon>
        <taxon>Marchantiales</taxon>
        <taxon>Ricciaceae</taxon>
        <taxon>Riccia</taxon>
    </lineage>
</organism>
<gene>
    <name evidence="2" type="ORF">R1flu_005108</name>
</gene>
<feature type="region of interest" description="Disordered" evidence="1">
    <location>
        <begin position="1"/>
        <end position="66"/>
    </location>
</feature>
<name>A0ABD1YT61_9MARC</name>
<protein>
    <submittedName>
        <fullName evidence="2">Uncharacterized protein</fullName>
    </submittedName>
</protein>
<reference evidence="2 3" key="1">
    <citation type="submission" date="2024-09" db="EMBL/GenBank/DDBJ databases">
        <title>Chromosome-scale assembly of Riccia fluitans.</title>
        <authorList>
            <person name="Paukszto L."/>
            <person name="Sawicki J."/>
            <person name="Karawczyk K."/>
            <person name="Piernik-Szablinska J."/>
            <person name="Szczecinska M."/>
            <person name="Mazdziarz M."/>
        </authorList>
    </citation>
    <scope>NUCLEOTIDE SEQUENCE [LARGE SCALE GENOMIC DNA]</scope>
    <source>
        <strain evidence="2">Rf_01</strain>
        <tissue evidence="2">Aerial parts of the thallus</tissue>
    </source>
</reference>
<dbReference type="Proteomes" id="UP001605036">
    <property type="component" value="Unassembled WGS sequence"/>
</dbReference>
<evidence type="ECO:0000313" key="2">
    <source>
        <dbReference type="EMBL" id="KAL2633629.1"/>
    </source>
</evidence>
<evidence type="ECO:0000313" key="3">
    <source>
        <dbReference type="Proteomes" id="UP001605036"/>
    </source>
</evidence>
<sequence>MENEAVVEPPLRAQDNQTEENQECEGNTKFSKPPADGQGDNDQTKADLVGEELGQTDQFAVEEPTLSVPRTPRRLIQLARLQKSSTLTTNILPVVRRAEQDLESEHRPVKKPRLHEHGEDGDCSEVSFYEVEQVEG</sequence>
<keyword evidence="3" id="KW-1185">Reference proteome</keyword>
<feature type="region of interest" description="Disordered" evidence="1">
    <location>
        <begin position="99"/>
        <end position="127"/>
    </location>
</feature>
<evidence type="ECO:0000256" key="1">
    <source>
        <dbReference type="SAM" id="MobiDB-lite"/>
    </source>
</evidence>
<dbReference type="EMBL" id="JBHFFA010000003">
    <property type="protein sequence ID" value="KAL2633629.1"/>
    <property type="molecule type" value="Genomic_DNA"/>
</dbReference>
<comment type="caution">
    <text evidence="2">The sequence shown here is derived from an EMBL/GenBank/DDBJ whole genome shotgun (WGS) entry which is preliminary data.</text>
</comment>